<dbReference type="InterPro" id="IPR005251">
    <property type="entry name" value="IF-M1Pi"/>
</dbReference>
<feature type="binding site" evidence="6">
    <location>
        <position position="203"/>
    </location>
    <ligand>
        <name>substrate</name>
    </ligand>
</feature>
<gene>
    <name evidence="6" type="primary">mtnA</name>
    <name evidence="8" type="ORF">F4694_005953</name>
</gene>
<sequence>MQNPVTVIQSVRLDDENDTLVLLDQTLLPNETNFLELKEMEDIWDAIYQLKVRGAPAIGIAAAYGAYLGTKKSTAETYETLFGDFKKVKNYLATSRPTAVNLFWALNRMEDRFKKEAGKSIAEVKAALKEESENIRAEDEKICEEIGEHALSLLEPGWGILTHCNAGTIATAKYGTALAPIYLGQEKGFNFKVYADETRPLLQGARLTAWELQQAGVDVTLICDNMASIVMKEGKIQAVLVGCDRVAANGDSANKIGTSGVAILAQHYNIPFYVCAPLSTIDLECKTGDDIHIELRPSEEITTKWYEQSMAPEGVQTYNPAFDVTDHSLITGIVTENGIAYVPYTESLPKMFKK</sequence>
<dbReference type="SUPFAM" id="SSF100950">
    <property type="entry name" value="NagB/RpiA/CoA transferase-like"/>
    <property type="match status" value="1"/>
</dbReference>
<dbReference type="NCBIfam" id="TIGR00512">
    <property type="entry name" value="salvage_mtnA"/>
    <property type="match status" value="1"/>
</dbReference>
<feature type="site" description="Transition state stabilizer" evidence="6">
    <location>
        <position position="164"/>
    </location>
</feature>
<dbReference type="PANTHER" id="PTHR43475">
    <property type="entry name" value="METHYLTHIORIBOSE-1-PHOSPHATE ISOMERASE"/>
    <property type="match status" value="1"/>
</dbReference>
<feature type="active site" description="Proton donor" evidence="6">
    <location>
        <position position="244"/>
    </location>
</feature>
<dbReference type="PANTHER" id="PTHR43475:SF4">
    <property type="entry name" value="METHYLTHIORIBOSE-1-PHOSPHATE ISOMERASE"/>
    <property type="match status" value="1"/>
</dbReference>
<evidence type="ECO:0000313" key="9">
    <source>
        <dbReference type="Proteomes" id="UP000548423"/>
    </source>
</evidence>
<keyword evidence="3 6" id="KW-0486">Methionine biosynthesis</keyword>
<evidence type="ECO:0000256" key="7">
    <source>
        <dbReference type="SAM" id="Coils"/>
    </source>
</evidence>
<dbReference type="FunFam" id="3.40.50.10470:FF:000006">
    <property type="entry name" value="Methylthioribose-1-phosphate isomerase"/>
    <property type="match status" value="1"/>
</dbReference>
<reference evidence="9" key="1">
    <citation type="submission" date="2020-07" db="EMBL/GenBank/DDBJ databases">
        <authorList>
            <person name="Partida-Martinez L."/>
            <person name="Huntemann M."/>
            <person name="Clum A."/>
            <person name="Wang J."/>
            <person name="Palaniappan K."/>
            <person name="Ritter S."/>
            <person name="Chen I.-M."/>
            <person name="Stamatis D."/>
            <person name="Reddy T."/>
            <person name="O'Malley R."/>
            <person name="Daum C."/>
            <person name="Shapiro N."/>
            <person name="Ivanova N."/>
            <person name="Kyrpides N."/>
            <person name="Woyke T."/>
        </authorList>
    </citation>
    <scope>NUCLEOTIDE SEQUENCE [LARGE SCALE GENOMIC DNA]</scope>
    <source>
        <strain evidence="9">AT2.8</strain>
    </source>
</reference>
<dbReference type="AlphaFoldDB" id="A0A852TN62"/>
<protein>
    <recommendedName>
        <fullName evidence="6">Methylthioribose-1-phosphate isomerase</fullName>
        <shortName evidence="6">M1Pi</shortName>
        <shortName evidence="6">MTR-1-P isomerase</shortName>
        <ecNumber evidence="6">5.3.1.23</ecNumber>
    </recommendedName>
    <alternativeName>
        <fullName evidence="6">S-methyl-5-thioribose-1-phosphate isomerase</fullName>
    </alternativeName>
</protein>
<dbReference type="GO" id="GO:0046523">
    <property type="term" value="F:S-methyl-5-thioribose-1-phosphate isomerase activity"/>
    <property type="evidence" value="ECO:0007669"/>
    <property type="project" value="UniProtKB-UniRule"/>
</dbReference>
<accession>A0A852TN62</accession>
<evidence type="ECO:0000256" key="1">
    <source>
        <dbReference type="ARBA" id="ARBA00011738"/>
    </source>
</evidence>
<keyword evidence="7" id="KW-0175">Coiled coil</keyword>
<dbReference type="Gene3D" id="1.20.120.420">
    <property type="entry name" value="translation initiation factor eif-2b, domain 1"/>
    <property type="match status" value="1"/>
</dbReference>
<comment type="function">
    <text evidence="6">Catalyzes the interconversion of methylthioribose-1-phosphate (MTR-1-P) into methylthioribulose-1-phosphate (MTRu-1-P).</text>
</comment>
<comment type="subunit">
    <text evidence="1 6">Homodimer.</text>
</comment>
<dbReference type="InterPro" id="IPR027363">
    <property type="entry name" value="M1Pi_N"/>
</dbReference>
<dbReference type="Pfam" id="PF01008">
    <property type="entry name" value="IF-2B"/>
    <property type="match status" value="1"/>
</dbReference>
<evidence type="ECO:0000256" key="3">
    <source>
        <dbReference type="ARBA" id="ARBA00023167"/>
    </source>
</evidence>
<dbReference type="EMBL" id="JACCBX010000018">
    <property type="protein sequence ID" value="NYE09096.1"/>
    <property type="molecule type" value="Genomic_DNA"/>
</dbReference>
<keyword evidence="4 6" id="KW-0413">Isomerase</keyword>
<evidence type="ECO:0000256" key="5">
    <source>
        <dbReference type="ARBA" id="ARBA00052401"/>
    </source>
</evidence>
<dbReference type="FunFam" id="1.20.120.420:FF:000003">
    <property type="entry name" value="Methylthioribose-1-phosphate isomerase"/>
    <property type="match status" value="1"/>
</dbReference>
<dbReference type="InterPro" id="IPR000649">
    <property type="entry name" value="IF-2B-related"/>
</dbReference>
<feature type="binding site" evidence="6">
    <location>
        <begin position="254"/>
        <end position="255"/>
    </location>
    <ligand>
        <name>substrate</name>
    </ligand>
</feature>
<evidence type="ECO:0000256" key="2">
    <source>
        <dbReference type="ARBA" id="ARBA00022605"/>
    </source>
</evidence>
<reference evidence="9" key="2">
    <citation type="submission" date="2020-08" db="EMBL/GenBank/DDBJ databases">
        <title>The Agave Microbiome: Exploring the role of microbial communities in plant adaptations to desert environments.</title>
        <authorList>
            <person name="Partida-Martinez L.P."/>
        </authorList>
    </citation>
    <scope>NUCLEOTIDE SEQUENCE [LARGE SCALE GENOMIC DNA]</scope>
    <source>
        <strain evidence="9">AT2.8</strain>
    </source>
</reference>
<evidence type="ECO:0000256" key="4">
    <source>
        <dbReference type="ARBA" id="ARBA00023235"/>
    </source>
</evidence>
<comment type="similarity">
    <text evidence="6">Belongs to the EIF-2B alpha/beta/delta subunits family. MtnA subfamily.</text>
</comment>
<dbReference type="UniPathway" id="UPA00904">
    <property type="reaction ID" value="UER00874"/>
</dbReference>
<evidence type="ECO:0000256" key="6">
    <source>
        <dbReference type="HAMAP-Rule" id="MF_01678"/>
    </source>
</evidence>
<name>A0A852TN62_9BACI</name>
<dbReference type="GO" id="GO:0019509">
    <property type="term" value="P:L-methionine salvage from methylthioadenosine"/>
    <property type="evidence" value="ECO:0007669"/>
    <property type="project" value="UniProtKB-UniRule"/>
</dbReference>
<proteinExistence type="inferred from homology"/>
<keyword evidence="2 6" id="KW-0028">Amino-acid biosynthesis</keyword>
<dbReference type="Gene3D" id="3.40.50.10470">
    <property type="entry name" value="Translation initiation factor eif-2b, domain 2"/>
    <property type="match status" value="1"/>
</dbReference>
<dbReference type="EC" id="5.3.1.23" evidence="6"/>
<comment type="pathway">
    <text evidence="6">Amino-acid biosynthesis; L-methionine biosynthesis via salvage pathway; L-methionine from S-methyl-5-thio-alpha-D-ribose 1-phosphate: step 1/6.</text>
</comment>
<dbReference type="HAMAP" id="MF_01678">
    <property type="entry name" value="Salvage_MtnA"/>
    <property type="match status" value="1"/>
</dbReference>
<feature type="coiled-coil region" evidence="7">
    <location>
        <begin position="114"/>
        <end position="141"/>
    </location>
</feature>
<dbReference type="NCBIfam" id="NF004326">
    <property type="entry name" value="PRK05720.1"/>
    <property type="match status" value="1"/>
</dbReference>
<dbReference type="Proteomes" id="UP000548423">
    <property type="component" value="Unassembled WGS sequence"/>
</dbReference>
<organism evidence="8 9">
    <name type="scientific">Neobacillus niacini</name>
    <dbReference type="NCBI Taxonomy" id="86668"/>
    <lineage>
        <taxon>Bacteria</taxon>
        <taxon>Bacillati</taxon>
        <taxon>Bacillota</taxon>
        <taxon>Bacilli</taxon>
        <taxon>Bacillales</taxon>
        <taxon>Bacillaceae</taxon>
        <taxon>Neobacillus</taxon>
    </lineage>
</organism>
<comment type="catalytic activity">
    <reaction evidence="5 6">
        <text>5-(methylsulfanyl)-alpha-D-ribose 1-phosphate = 5-(methylsulfanyl)-D-ribulose 1-phosphate</text>
        <dbReference type="Rhea" id="RHEA:19989"/>
        <dbReference type="ChEBI" id="CHEBI:58533"/>
        <dbReference type="ChEBI" id="CHEBI:58548"/>
        <dbReference type="EC" id="5.3.1.23"/>
    </reaction>
</comment>
<feature type="binding site" evidence="6">
    <location>
        <begin position="53"/>
        <end position="55"/>
    </location>
    <ligand>
        <name>substrate</name>
    </ligand>
</feature>
<dbReference type="InterPro" id="IPR037171">
    <property type="entry name" value="NagB/RpiA_transferase-like"/>
</dbReference>
<dbReference type="InterPro" id="IPR011559">
    <property type="entry name" value="Initiation_fac_2B_a/b/d"/>
</dbReference>
<comment type="caution">
    <text evidence="8">The sequence shown here is derived from an EMBL/GenBank/DDBJ whole genome shotgun (WGS) entry which is preliminary data.</text>
</comment>
<feature type="binding site" evidence="6">
    <location>
        <position position="96"/>
    </location>
    <ligand>
        <name>substrate</name>
    </ligand>
</feature>
<dbReference type="InterPro" id="IPR042529">
    <property type="entry name" value="IF_2B-like_C"/>
</dbReference>
<evidence type="ECO:0000313" key="8">
    <source>
        <dbReference type="EMBL" id="NYE09096.1"/>
    </source>
</evidence>
<dbReference type="NCBIfam" id="TIGR00524">
    <property type="entry name" value="eIF-2B_rel"/>
    <property type="match status" value="1"/>
</dbReference>